<dbReference type="EMBL" id="FR695864">
    <property type="protein sequence ID" value="CBX27008.1"/>
    <property type="molecule type" value="Genomic_DNA"/>
</dbReference>
<reference evidence="1" key="1">
    <citation type="journal article" date="2011" name="Environ. Microbiol.">
        <title>Genomic insights into the metabolic potential of the polycyclic aromatic hydrocarbon degrading sulfate-reducing Deltaproteobacterium N47.</title>
        <authorList>
            <person name="Bergmann F."/>
            <person name="Selesi D."/>
            <person name="Weinmaier T."/>
            <person name="Tischler P."/>
            <person name="Rattei T."/>
            <person name="Meckenstock R.U."/>
        </authorList>
    </citation>
    <scope>NUCLEOTIDE SEQUENCE</scope>
</reference>
<sequence>MQPAGLESILGCRLHKPGIEGRYIHFCQIAVSSIHRDNSMSNQFLYKPILRQPGD</sequence>
<evidence type="ECO:0000313" key="1">
    <source>
        <dbReference type="EMBL" id="CBX27008.1"/>
    </source>
</evidence>
<gene>
    <name evidence="1" type="ORF">N47_A10370</name>
</gene>
<accession>E1Y8W4</accession>
<name>E1Y8W4_9BACT</name>
<dbReference type="AlphaFoldDB" id="E1Y8W4"/>
<proteinExistence type="predicted"/>
<protein>
    <submittedName>
        <fullName evidence="1">Uncharacterized protein</fullName>
    </submittedName>
</protein>
<organism evidence="1">
    <name type="scientific">uncultured Desulfobacterium sp</name>
    <dbReference type="NCBI Taxonomy" id="201089"/>
    <lineage>
        <taxon>Bacteria</taxon>
        <taxon>Pseudomonadati</taxon>
        <taxon>Thermodesulfobacteriota</taxon>
        <taxon>Desulfobacteria</taxon>
        <taxon>Desulfobacterales</taxon>
        <taxon>Desulfobacteriaceae</taxon>
        <taxon>Desulfobacterium</taxon>
        <taxon>environmental samples</taxon>
    </lineage>
</organism>